<dbReference type="PANTHER" id="PTHR14087:SF7">
    <property type="entry name" value="THYMOCYTE NUCLEAR PROTEIN 1"/>
    <property type="match status" value="1"/>
</dbReference>
<accession>A0A7S0MX07</accession>
<feature type="chain" id="PRO_5030573717" description="EVE domain-containing protein" evidence="3">
    <location>
        <begin position="19"/>
        <end position="223"/>
    </location>
</feature>
<keyword evidence="3" id="KW-0732">Signal</keyword>
<feature type="signal peptide" evidence="3">
    <location>
        <begin position="1"/>
        <end position="18"/>
    </location>
</feature>
<dbReference type="SUPFAM" id="SSF88697">
    <property type="entry name" value="PUA domain-like"/>
    <property type="match status" value="1"/>
</dbReference>
<keyword evidence="2" id="KW-0539">Nucleus</keyword>
<evidence type="ECO:0000256" key="3">
    <source>
        <dbReference type="SAM" id="SignalP"/>
    </source>
</evidence>
<proteinExistence type="predicted"/>
<organism evidence="5">
    <name type="scientific">Cryptomonas curvata</name>
    <dbReference type="NCBI Taxonomy" id="233186"/>
    <lineage>
        <taxon>Eukaryota</taxon>
        <taxon>Cryptophyceae</taxon>
        <taxon>Cryptomonadales</taxon>
        <taxon>Cryptomonadaceae</taxon>
        <taxon>Cryptomonas</taxon>
    </lineage>
</organism>
<dbReference type="AlphaFoldDB" id="A0A7S0MX07"/>
<gene>
    <name evidence="5" type="ORF">CCUR1050_LOCUS26729</name>
</gene>
<name>A0A7S0MX07_9CRYP</name>
<dbReference type="EMBL" id="HBEZ01048619">
    <property type="protein sequence ID" value="CAD8650659.1"/>
    <property type="molecule type" value="Transcribed_RNA"/>
</dbReference>
<dbReference type="CDD" id="cd21133">
    <property type="entry name" value="EVE"/>
    <property type="match status" value="1"/>
</dbReference>
<evidence type="ECO:0000259" key="4">
    <source>
        <dbReference type="Pfam" id="PF01878"/>
    </source>
</evidence>
<evidence type="ECO:0000256" key="1">
    <source>
        <dbReference type="ARBA" id="ARBA00004123"/>
    </source>
</evidence>
<dbReference type="InterPro" id="IPR052181">
    <property type="entry name" value="5hmC_binding"/>
</dbReference>
<dbReference type="Pfam" id="PF01878">
    <property type="entry name" value="EVE"/>
    <property type="match status" value="1"/>
</dbReference>
<dbReference type="InterPro" id="IPR015947">
    <property type="entry name" value="PUA-like_sf"/>
</dbReference>
<feature type="domain" description="EVE" evidence="4">
    <location>
        <begin position="68"/>
        <end position="216"/>
    </location>
</feature>
<dbReference type="InterPro" id="IPR002740">
    <property type="entry name" value="EVE_domain"/>
</dbReference>
<dbReference type="PANTHER" id="PTHR14087">
    <property type="entry name" value="THYMOCYTE NUCLEAR PROTEIN 1"/>
    <property type="match status" value="1"/>
</dbReference>
<protein>
    <recommendedName>
        <fullName evidence="4">EVE domain-containing protein</fullName>
    </recommendedName>
</protein>
<evidence type="ECO:0000256" key="2">
    <source>
        <dbReference type="ARBA" id="ARBA00023242"/>
    </source>
</evidence>
<dbReference type="Gene3D" id="3.10.590.10">
    <property type="entry name" value="ph1033 like domains"/>
    <property type="match status" value="1"/>
</dbReference>
<dbReference type="InterPro" id="IPR047197">
    <property type="entry name" value="THYN1-like_EVE"/>
</dbReference>
<reference evidence="5" key="1">
    <citation type="submission" date="2021-01" db="EMBL/GenBank/DDBJ databases">
        <authorList>
            <person name="Corre E."/>
            <person name="Pelletier E."/>
            <person name="Niang G."/>
            <person name="Scheremetjew M."/>
            <person name="Finn R."/>
            <person name="Kale V."/>
            <person name="Holt S."/>
            <person name="Cochrane G."/>
            <person name="Meng A."/>
            <person name="Brown T."/>
            <person name="Cohen L."/>
        </authorList>
    </citation>
    <scope>NUCLEOTIDE SEQUENCE</scope>
    <source>
        <strain evidence="5">CCAP979/52</strain>
    </source>
</reference>
<dbReference type="GO" id="GO:0005634">
    <property type="term" value="C:nucleus"/>
    <property type="evidence" value="ECO:0007669"/>
    <property type="project" value="UniProtKB-SubCell"/>
</dbReference>
<sequence length="223" mass="25127">MSYLTSVFFICIPSRFFCLEFCLATSMTKRKLQINPVSIDSRSPKKLRNNSDQSPSAGDSISASLPPKFWLLKSEPEEYSVDDLAQSNDSTGFWDGVRNFQARNNLKRMVPGEKILFYHSSCKVPAIVGIASVVSDAVPDSSALNPGHKYFDPKSDPENPKWFGLEIKFDRKLKRPITLQELKTYRDGALSGLMLLKRPRLSVQEVCADDWRFILSLEDAPIG</sequence>
<comment type="subcellular location">
    <subcellularLocation>
        <location evidence="1">Nucleus</location>
    </subcellularLocation>
</comment>
<evidence type="ECO:0000313" key="5">
    <source>
        <dbReference type="EMBL" id="CAD8650659.1"/>
    </source>
</evidence>